<dbReference type="AlphaFoldDB" id="A0A5R8Y5Z0"/>
<evidence type="ECO:0000256" key="1">
    <source>
        <dbReference type="ARBA" id="ARBA00006987"/>
    </source>
</evidence>
<protein>
    <submittedName>
        <fullName evidence="2">Tripartite tricarboxylate transporter substrate binding protein</fullName>
    </submittedName>
</protein>
<dbReference type="RefSeq" id="WP_138151485.1">
    <property type="nucleotide sequence ID" value="NZ_VANU01000001.1"/>
</dbReference>
<proteinExistence type="inferred from homology"/>
<gene>
    <name evidence="2" type="ORF">FDK22_03415</name>
</gene>
<accession>A0A5R8Y5Z0</accession>
<dbReference type="EMBL" id="VANU01000001">
    <property type="protein sequence ID" value="TLP41083.1"/>
    <property type="molecule type" value="Genomic_DNA"/>
</dbReference>
<comment type="similarity">
    <text evidence="1">Belongs to the UPF0065 (bug) family.</text>
</comment>
<dbReference type="PANTHER" id="PTHR42928:SF3">
    <property type="entry name" value="UPF0065 PROTEIN YFLP"/>
    <property type="match status" value="1"/>
</dbReference>
<organism evidence="2 3">
    <name type="scientific">Arcobacter arenosus</name>
    <dbReference type="NCBI Taxonomy" id="2576037"/>
    <lineage>
        <taxon>Bacteria</taxon>
        <taxon>Pseudomonadati</taxon>
        <taxon>Campylobacterota</taxon>
        <taxon>Epsilonproteobacteria</taxon>
        <taxon>Campylobacterales</taxon>
        <taxon>Arcobacteraceae</taxon>
        <taxon>Arcobacter</taxon>
    </lineage>
</organism>
<dbReference type="Gene3D" id="3.40.190.10">
    <property type="entry name" value="Periplasmic binding protein-like II"/>
    <property type="match status" value="1"/>
</dbReference>
<reference evidence="2 3" key="1">
    <citation type="submission" date="2019-05" db="EMBL/GenBank/DDBJ databases">
        <title>Arcobacter sp. nov., isolated from sea sediment.</title>
        <authorList>
            <person name="Kim W."/>
        </authorList>
    </citation>
    <scope>NUCLEOTIDE SEQUENCE [LARGE SCALE GENOMIC DNA]</scope>
    <source>
        <strain evidence="2 3">CAU 1517</strain>
    </source>
</reference>
<dbReference type="Pfam" id="PF03401">
    <property type="entry name" value="TctC"/>
    <property type="match status" value="1"/>
</dbReference>
<dbReference type="PIRSF" id="PIRSF017082">
    <property type="entry name" value="YflP"/>
    <property type="match status" value="1"/>
</dbReference>
<dbReference type="SUPFAM" id="SSF53850">
    <property type="entry name" value="Periplasmic binding protein-like II"/>
    <property type="match status" value="1"/>
</dbReference>
<dbReference type="Gene3D" id="3.40.190.150">
    <property type="entry name" value="Bordetella uptake gene, domain 1"/>
    <property type="match status" value="1"/>
</dbReference>
<name>A0A5R8Y5Z0_9BACT</name>
<evidence type="ECO:0000313" key="2">
    <source>
        <dbReference type="EMBL" id="TLP41083.1"/>
    </source>
</evidence>
<dbReference type="InterPro" id="IPR005064">
    <property type="entry name" value="BUG"/>
</dbReference>
<dbReference type="CDD" id="cd07012">
    <property type="entry name" value="PBP2_Bug_TTT"/>
    <property type="match status" value="1"/>
</dbReference>
<evidence type="ECO:0000313" key="3">
    <source>
        <dbReference type="Proteomes" id="UP000308901"/>
    </source>
</evidence>
<dbReference type="InterPro" id="IPR042100">
    <property type="entry name" value="Bug_dom1"/>
</dbReference>
<comment type="caution">
    <text evidence="2">The sequence shown here is derived from an EMBL/GenBank/DDBJ whole genome shotgun (WGS) entry which is preliminary data.</text>
</comment>
<dbReference type="Proteomes" id="UP000308901">
    <property type="component" value="Unassembled WGS sequence"/>
</dbReference>
<dbReference type="OrthoDB" id="8970543at2"/>
<keyword evidence="3" id="KW-1185">Reference proteome</keyword>
<sequence>MYTNIVKSTLKVAATAVLGFGLLGGSNLLADDYPTKKPINMVVGFGIGGSADRMTRSMTSFLSDELETRVKVVNKKGAGTQIAANYVLSKPADGYTVFASTFAPYLANTILSGNAKYKMTDFDFLNIQWFDFELFALNKNSKYNSMMEVIEAIKNEPKTVKAAVVQGSGGHLMLKLLLEKFNIPQENLNLVTYSSGGKARTAVAGGQVDLIAISAQGSESIREFIKPIAIVKDERMKQWDAPTLNESIASSGIKLPVFSGSMRGFAVPATFKEKYPERYTKLVDGIKRTLATKGVQKFLKKSDIGYTWTGPEQSNKLIQESFEIFKSYSHLLKK</sequence>
<dbReference type="PANTHER" id="PTHR42928">
    <property type="entry name" value="TRICARBOXYLATE-BINDING PROTEIN"/>
    <property type="match status" value="1"/>
</dbReference>